<dbReference type="GO" id="GO:0043410">
    <property type="term" value="P:positive regulation of MAPK cascade"/>
    <property type="evidence" value="ECO:0007669"/>
    <property type="project" value="TreeGrafter"/>
</dbReference>
<gene>
    <name evidence="13" type="ORF">PHYEVI_LOCUS9245</name>
</gene>
<feature type="transmembrane region" description="Helical" evidence="11">
    <location>
        <begin position="262"/>
        <end position="288"/>
    </location>
</feature>
<keyword evidence="14" id="KW-1185">Reference proteome</keyword>
<evidence type="ECO:0000313" key="14">
    <source>
        <dbReference type="Proteomes" id="UP001153712"/>
    </source>
</evidence>
<dbReference type="SUPFAM" id="SSF81321">
    <property type="entry name" value="Family A G protein-coupled receptor-like"/>
    <property type="match status" value="1"/>
</dbReference>
<dbReference type="GO" id="GO:0004930">
    <property type="term" value="F:G protein-coupled receptor activity"/>
    <property type="evidence" value="ECO:0007669"/>
    <property type="project" value="UniProtKB-KW"/>
</dbReference>
<keyword evidence="6 10" id="KW-0297">G-protein coupled receptor</keyword>
<feature type="transmembrane region" description="Helical" evidence="11">
    <location>
        <begin position="412"/>
        <end position="432"/>
    </location>
</feature>
<evidence type="ECO:0000256" key="9">
    <source>
        <dbReference type="ARBA" id="ARBA00023224"/>
    </source>
</evidence>
<accession>A0A9P0DZJ7</accession>
<evidence type="ECO:0000256" key="1">
    <source>
        <dbReference type="ARBA" id="ARBA00004651"/>
    </source>
</evidence>
<name>A0A9P0DZJ7_PHYSR</name>
<dbReference type="GO" id="GO:0005886">
    <property type="term" value="C:plasma membrane"/>
    <property type="evidence" value="ECO:0007669"/>
    <property type="project" value="UniProtKB-SubCell"/>
</dbReference>
<protein>
    <recommendedName>
        <fullName evidence="12">G-protein coupled receptors family 1 profile domain-containing protein</fullName>
    </recommendedName>
</protein>
<feature type="transmembrane region" description="Helical" evidence="11">
    <location>
        <begin position="105"/>
        <end position="131"/>
    </location>
</feature>
<comment type="similarity">
    <text evidence="2 10">Belongs to the G-protein coupled receptor 1 family.</text>
</comment>
<dbReference type="Proteomes" id="UP001153712">
    <property type="component" value="Chromosome 6"/>
</dbReference>
<feature type="transmembrane region" description="Helical" evidence="11">
    <location>
        <begin position="220"/>
        <end position="242"/>
    </location>
</feature>
<dbReference type="SMART" id="SM01381">
    <property type="entry name" value="7TM_GPCR_Srsx"/>
    <property type="match status" value="1"/>
</dbReference>
<dbReference type="InterPro" id="IPR000276">
    <property type="entry name" value="GPCR_Rhodpsn"/>
</dbReference>
<dbReference type="PRINTS" id="PR00237">
    <property type="entry name" value="GPCRRHODOPSN"/>
</dbReference>
<evidence type="ECO:0000313" key="13">
    <source>
        <dbReference type="EMBL" id="CAH1186096.1"/>
    </source>
</evidence>
<keyword evidence="7 11" id="KW-0472">Membrane</keyword>
<keyword evidence="8 10" id="KW-0675">Receptor</keyword>
<feature type="transmembrane region" description="Helical" evidence="11">
    <location>
        <begin position="444"/>
        <end position="466"/>
    </location>
</feature>
<dbReference type="InterPro" id="IPR017452">
    <property type="entry name" value="GPCR_Rhodpsn_7TM"/>
</dbReference>
<dbReference type="CDD" id="cd15331">
    <property type="entry name" value="7tmA_5-HT1A_invertebrates"/>
    <property type="match status" value="1"/>
</dbReference>
<dbReference type="PROSITE" id="PS50262">
    <property type="entry name" value="G_PROTEIN_RECEP_F1_2"/>
    <property type="match status" value="1"/>
</dbReference>
<dbReference type="EMBL" id="OU900099">
    <property type="protein sequence ID" value="CAH1186096.1"/>
    <property type="molecule type" value="Genomic_DNA"/>
</dbReference>
<evidence type="ECO:0000256" key="7">
    <source>
        <dbReference type="ARBA" id="ARBA00023136"/>
    </source>
</evidence>
<proteinExistence type="inferred from homology"/>
<evidence type="ECO:0000256" key="4">
    <source>
        <dbReference type="ARBA" id="ARBA00022692"/>
    </source>
</evidence>
<dbReference type="Gene3D" id="1.20.1070.10">
    <property type="entry name" value="Rhodopsin 7-helix transmembrane proteins"/>
    <property type="match status" value="1"/>
</dbReference>
<dbReference type="PANTHER" id="PTHR24248:SF200">
    <property type="entry name" value="5-HYDROXYTRYPTAMINE RECEPTOR 1B-LIKE ISOFORM X1"/>
    <property type="match status" value="1"/>
</dbReference>
<keyword evidence="4 10" id="KW-0812">Transmembrane</keyword>
<evidence type="ECO:0000256" key="6">
    <source>
        <dbReference type="ARBA" id="ARBA00023040"/>
    </source>
</evidence>
<evidence type="ECO:0000256" key="2">
    <source>
        <dbReference type="ARBA" id="ARBA00010663"/>
    </source>
</evidence>
<dbReference type="AlphaFoldDB" id="A0A9P0DZJ7"/>
<comment type="subcellular location">
    <subcellularLocation>
        <location evidence="1">Cell membrane</location>
        <topology evidence="1">Multi-pass membrane protein</topology>
    </subcellularLocation>
</comment>
<keyword evidence="5 11" id="KW-1133">Transmembrane helix</keyword>
<feature type="transmembrane region" description="Helical" evidence="11">
    <location>
        <begin position="180"/>
        <end position="200"/>
    </location>
</feature>
<keyword evidence="3" id="KW-1003">Cell membrane</keyword>
<evidence type="ECO:0000256" key="3">
    <source>
        <dbReference type="ARBA" id="ARBA00022475"/>
    </source>
</evidence>
<evidence type="ECO:0000259" key="12">
    <source>
        <dbReference type="PROSITE" id="PS50262"/>
    </source>
</evidence>
<dbReference type="GO" id="GO:0071880">
    <property type="term" value="P:adenylate cyclase-activating adrenergic receptor signaling pathway"/>
    <property type="evidence" value="ECO:0007669"/>
    <property type="project" value="TreeGrafter"/>
</dbReference>
<evidence type="ECO:0000256" key="5">
    <source>
        <dbReference type="ARBA" id="ARBA00022989"/>
    </source>
</evidence>
<feature type="domain" description="G-protein coupled receptors family 1 profile" evidence="12">
    <location>
        <begin position="121"/>
        <end position="463"/>
    </location>
</feature>
<evidence type="ECO:0000256" key="11">
    <source>
        <dbReference type="SAM" id="Phobius"/>
    </source>
</evidence>
<dbReference type="PANTHER" id="PTHR24248">
    <property type="entry name" value="ADRENERGIC RECEPTOR-RELATED G-PROTEIN COUPLED RECEPTOR"/>
    <property type="match status" value="1"/>
</dbReference>
<sequence length="496" mass="54916">MSIKDAPIPFRAAPSVPIDLNGSSFANASISAPLELALTILKPITTIESDDLWHPIVFDENSSRYFENLENVLAYGIANVSDNASIKSNGTIEATNDTMKLVSMIATAILLGFIILATIIGNVFVIAAILLERNLQNVANYLILSLAVADLLVACLVMPLGAVYEVSQEWRLGPELCDMWTSSDVLCCTASILHLVAIALDRYWAVTNIDYIHQRTSKRIGIMIFIIWLVSFFVCIAPLLGWKDPNWEVRVKDKKCLVSQDIYYQIFATASSFYLPLLVILVLYWRIFQTARKRIRRRQVLSKVSEEGGKNPAAGGIAGGLAAASGTGGIAAAVVTVIGRPLPTISETTTAFTNISSNNSSPEKTSFANGLEADLPTTTECSVSYQPHHYPIKRKTKDGMDSKRERKAAKTLAIITGAFVLCWLPFFIMAVLLPINPNLFDKYLVSICLWLGYFNSTLNPIIYTIFSPEFRHAFKKILCGRNYARRNRHFGARNFQ</sequence>
<evidence type="ECO:0000256" key="10">
    <source>
        <dbReference type="RuleBase" id="RU000688"/>
    </source>
</evidence>
<feature type="transmembrane region" description="Helical" evidence="11">
    <location>
        <begin position="138"/>
        <end position="160"/>
    </location>
</feature>
<dbReference type="OrthoDB" id="10034726at2759"/>
<dbReference type="Pfam" id="PF00001">
    <property type="entry name" value="7tm_1"/>
    <property type="match status" value="1"/>
</dbReference>
<organism evidence="13 14">
    <name type="scientific">Phyllotreta striolata</name>
    <name type="common">Striped flea beetle</name>
    <name type="synonym">Crioceris striolata</name>
    <dbReference type="NCBI Taxonomy" id="444603"/>
    <lineage>
        <taxon>Eukaryota</taxon>
        <taxon>Metazoa</taxon>
        <taxon>Ecdysozoa</taxon>
        <taxon>Arthropoda</taxon>
        <taxon>Hexapoda</taxon>
        <taxon>Insecta</taxon>
        <taxon>Pterygota</taxon>
        <taxon>Neoptera</taxon>
        <taxon>Endopterygota</taxon>
        <taxon>Coleoptera</taxon>
        <taxon>Polyphaga</taxon>
        <taxon>Cucujiformia</taxon>
        <taxon>Chrysomeloidea</taxon>
        <taxon>Chrysomelidae</taxon>
        <taxon>Galerucinae</taxon>
        <taxon>Alticini</taxon>
        <taxon>Phyllotreta</taxon>
    </lineage>
</organism>
<reference evidence="13" key="1">
    <citation type="submission" date="2022-01" db="EMBL/GenBank/DDBJ databases">
        <authorList>
            <person name="King R."/>
        </authorList>
    </citation>
    <scope>NUCLEOTIDE SEQUENCE</scope>
</reference>
<keyword evidence="9 10" id="KW-0807">Transducer</keyword>
<dbReference type="PROSITE" id="PS00237">
    <property type="entry name" value="G_PROTEIN_RECEP_F1_1"/>
    <property type="match status" value="1"/>
</dbReference>
<evidence type="ECO:0000256" key="8">
    <source>
        <dbReference type="ARBA" id="ARBA00023170"/>
    </source>
</evidence>